<evidence type="ECO:0008006" key="5">
    <source>
        <dbReference type="Google" id="ProtNLM"/>
    </source>
</evidence>
<reference evidence="3" key="1">
    <citation type="submission" date="2023-04" db="EMBL/GenBank/DDBJ databases">
        <title>Black Yeasts Isolated from many extreme environments.</title>
        <authorList>
            <person name="Coleine C."/>
            <person name="Stajich J.E."/>
            <person name="Selbmann L."/>
        </authorList>
    </citation>
    <scope>NUCLEOTIDE SEQUENCE</scope>
    <source>
        <strain evidence="3">CCFEE 5312</strain>
    </source>
</reference>
<proteinExistence type="predicted"/>
<keyword evidence="2" id="KW-0732">Signal</keyword>
<evidence type="ECO:0000256" key="1">
    <source>
        <dbReference type="SAM" id="MobiDB-lite"/>
    </source>
</evidence>
<sequence length="325" mass="34244">MHTALFLVLCVALRLAAGGGLPQAIYDNDTIGTSSHHAMFARDVLELRQTCVAPGPTCPDGGYCCSDNKCCGSGSCIPLEDICCPGEYGCPPGYYCCGDDCAPEGSDCCGDGGHCPSGDTCTQQNCDYEWCCDGPNQTYDYYSYSYTYTLPSISLAPVPSSFAVSQTTSSSYAAASSSSADAESSSTGGGIIQYQYYYTTFTFYYLIWFQTTIRQAPTIVSKSLQRTLLSAGSAPLTYLFNQTSTTTTTTTLISVYAENREAAQAQFTSLEGTMQQQASRMASLSMPSIPSQTAVAGGTSSTNGAARSLPRGSSTTAAWVDLGGL</sequence>
<name>A0AAJ0DKB0_9PEZI</name>
<protein>
    <recommendedName>
        <fullName evidence="5">GPI anchored protein</fullName>
    </recommendedName>
</protein>
<dbReference type="Proteomes" id="UP001271007">
    <property type="component" value="Unassembled WGS sequence"/>
</dbReference>
<feature type="signal peptide" evidence="2">
    <location>
        <begin position="1"/>
        <end position="18"/>
    </location>
</feature>
<evidence type="ECO:0000313" key="3">
    <source>
        <dbReference type="EMBL" id="KAK3051817.1"/>
    </source>
</evidence>
<dbReference type="AlphaFoldDB" id="A0AAJ0DKB0"/>
<accession>A0AAJ0DKB0</accession>
<organism evidence="3 4">
    <name type="scientific">Extremus antarcticus</name>
    <dbReference type="NCBI Taxonomy" id="702011"/>
    <lineage>
        <taxon>Eukaryota</taxon>
        <taxon>Fungi</taxon>
        <taxon>Dikarya</taxon>
        <taxon>Ascomycota</taxon>
        <taxon>Pezizomycotina</taxon>
        <taxon>Dothideomycetes</taxon>
        <taxon>Dothideomycetidae</taxon>
        <taxon>Mycosphaerellales</taxon>
        <taxon>Extremaceae</taxon>
        <taxon>Extremus</taxon>
    </lineage>
</organism>
<dbReference type="EMBL" id="JAWDJX010000024">
    <property type="protein sequence ID" value="KAK3051817.1"/>
    <property type="molecule type" value="Genomic_DNA"/>
</dbReference>
<evidence type="ECO:0000313" key="4">
    <source>
        <dbReference type="Proteomes" id="UP001271007"/>
    </source>
</evidence>
<keyword evidence="4" id="KW-1185">Reference proteome</keyword>
<feature type="chain" id="PRO_5042498576" description="GPI anchored protein" evidence="2">
    <location>
        <begin position="19"/>
        <end position="325"/>
    </location>
</feature>
<feature type="region of interest" description="Disordered" evidence="1">
    <location>
        <begin position="290"/>
        <end position="313"/>
    </location>
</feature>
<gene>
    <name evidence="3" type="ORF">LTR09_007117</name>
</gene>
<evidence type="ECO:0000256" key="2">
    <source>
        <dbReference type="SAM" id="SignalP"/>
    </source>
</evidence>
<comment type="caution">
    <text evidence="3">The sequence shown here is derived from an EMBL/GenBank/DDBJ whole genome shotgun (WGS) entry which is preliminary data.</text>
</comment>